<dbReference type="InterPro" id="IPR011059">
    <property type="entry name" value="Metal-dep_hydrolase_composite"/>
</dbReference>
<organism evidence="2">
    <name type="scientific">marine sediment metagenome</name>
    <dbReference type="NCBI Taxonomy" id="412755"/>
    <lineage>
        <taxon>unclassified sequences</taxon>
        <taxon>metagenomes</taxon>
        <taxon>ecological metagenomes</taxon>
    </lineage>
</organism>
<comment type="caution">
    <text evidence="2">The sequence shown here is derived from an EMBL/GenBank/DDBJ whole genome shotgun (WGS) entry which is preliminary data.</text>
</comment>
<protein>
    <recommendedName>
        <fullName evidence="1">Amidohydrolase-related domain-containing protein</fullName>
    </recommendedName>
</protein>
<evidence type="ECO:0000259" key="1">
    <source>
        <dbReference type="Pfam" id="PF01979"/>
    </source>
</evidence>
<dbReference type="InterPro" id="IPR032466">
    <property type="entry name" value="Metal_Hydrolase"/>
</dbReference>
<dbReference type="EMBL" id="BARS01004634">
    <property type="protein sequence ID" value="GAF81255.1"/>
    <property type="molecule type" value="Genomic_DNA"/>
</dbReference>
<dbReference type="GO" id="GO:0016810">
    <property type="term" value="F:hydrolase activity, acting on carbon-nitrogen (but not peptide) bonds"/>
    <property type="evidence" value="ECO:0007669"/>
    <property type="project" value="InterPro"/>
</dbReference>
<dbReference type="InterPro" id="IPR051781">
    <property type="entry name" value="Metallo-dep_Hydrolase"/>
</dbReference>
<dbReference type="Pfam" id="PF01979">
    <property type="entry name" value="Amidohydro_1"/>
    <property type="match status" value="1"/>
</dbReference>
<dbReference type="SUPFAM" id="SSF51338">
    <property type="entry name" value="Composite domain of metallo-dependent hydrolases"/>
    <property type="match status" value="1"/>
</dbReference>
<evidence type="ECO:0000313" key="2">
    <source>
        <dbReference type="EMBL" id="GAF81255.1"/>
    </source>
</evidence>
<name>X0TYM3_9ZZZZ</name>
<dbReference type="PANTHER" id="PTHR43135:SF3">
    <property type="entry name" value="ALPHA-D-RIBOSE 1-METHYLPHOSPHONATE 5-TRIPHOSPHATE DIPHOSPHATASE"/>
    <property type="match status" value="1"/>
</dbReference>
<proteinExistence type="predicted"/>
<dbReference type="AlphaFoldDB" id="X0TYM3"/>
<sequence length="263" mass="28770">MSVGAEGASEIQKTIQENIKQGANIVKIMAARFQQDELEIAIKTAHENGLRITADAGEPIAGRAVKAGIDCIEHGDELTDETLRLMAEKGTFFCPTNVCNLSAEYIAERERKIAEAGLPQDPVVVEGRILVAYADERTQSMASEQREILKKAVKAGVKICTGGDSNPIGEIGLLEIEQLVFWGMTEMQALIAATRNCADLCEVLDKLGTVEEGKLADLIVVSDNPLDNISNLRTLEMVFKDGKPVNLEKDEGQTSFWKLYFIE</sequence>
<reference evidence="2" key="1">
    <citation type="journal article" date="2014" name="Front. Microbiol.">
        <title>High frequency of phylogenetically diverse reductive dehalogenase-homologous genes in deep subseafloor sedimentary metagenomes.</title>
        <authorList>
            <person name="Kawai M."/>
            <person name="Futagami T."/>
            <person name="Toyoda A."/>
            <person name="Takaki Y."/>
            <person name="Nishi S."/>
            <person name="Hori S."/>
            <person name="Arai W."/>
            <person name="Tsubouchi T."/>
            <person name="Morono Y."/>
            <person name="Uchiyama I."/>
            <person name="Ito T."/>
            <person name="Fujiyama A."/>
            <person name="Inagaki F."/>
            <person name="Takami H."/>
        </authorList>
    </citation>
    <scope>NUCLEOTIDE SEQUENCE</scope>
    <source>
        <strain evidence="2">Expedition CK06-06</strain>
    </source>
</reference>
<dbReference type="InterPro" id="IPR006680">
    <property type="entry name" value="Amidohydro-rel"/>
</dbReference>
<gene>
    <name evidence="2" type="ORF">S01H1_09064</name>
</gene>
<dbReference type="Gene3D" id="3.20.20.140">
    <property type="entry name" value="Metal-dependent hydrolases"/>
    <property type="match status" value="1"/>
</dbReference>
<dbReference type="PANTHER" id="PTHR43135">
    <property type="entry name" value="ALPHA-D-RIBOSE 1-METHYLPHOSPHONATE 5-TRIPHOSPHATE DIPHOSPHATASE"/>
    <property type="match status" value="1"/>
</dbReference>
<feature type="domain" description="Amidohydrolase-related" evidence="1">
    <location>
        <begin position="11"/>
        <end position="245"/>
    </location>
</feature>
<accession>X0TYM3</accession>
<dbReference type="SUPFAM" id="SSF51556">
    <property type="entry name" value="Metallo-dependent hydrolases"/>
    <property type="match status" value="1"/>
</dbReference>